<dbReference type="InterPro" id="IPR052051">
    <property type="entry name" value="TCR_complex_component"/>
</dbReference>
<dbReference type="GO" id="GO:0005886">
    <property type="term" value="C:plasma membrane"/>
    <property type="evidence" value="ECO:0007669"/>
    <property type="project" value="UniProtKB-SubCell"/>
</dbReference>
<keyword evidence="7" id="KW-0325">Glycoprotein</keyword>
<evidence type="ECO:0000313" key="9">
    <source>
        <dbReference type="Ensembl" id="ENSPNAP00000006714.2"/>
    </source>
</evidence>
<evidence type="ECO:0000313" key="10">
    <source>
        <dbReference type="Proteomes" id="UP001501920"/>
    </source>
</evidence>
<accession>A0A3B4C8E6</accession>
<dbReference type="PANTHER" id="PTHR19433">
    <property type="entry name" value="T-CELL RECEPTOR ALPHA CHAIN V REGION-RELATED"/>
    <property type="match status" value="1"/>
</dbReference>
<evidence type="ECO:0000256" key="4">
    <source>
        <dbReference type="ARBA" id="ARBA00022859"/>
    </source>
</evidence>
<evidence type="ECO:0000256" key="2">
    <source>
        <dbReference type="ARBA" id="ARBA00022475"/>
    </source>
</evidence>
<keyword evidence="3" id="KW-0732">Signal</keyword>
<protein>
    <recommendedName>
        <fullName evidence="8">Ig-like domain-containing protein</fullName>
    </recommendedName>
</protein>
<dbReference type="SUPFAM" id="SSF48726">
    <property type="entry name" value="Immunoglobulin"/>
    <property type="match status" value="2"/>
</dbReference>
<dbReference type="GeneTree" id="ENSGT00950000182968"/>
<dbReference type="InterPro" id="IPR013106">
    <property type="entry name" value="Ig_V-set"/>
</dbReference>
<dbReference type="GO" id="GO:0002376">
    <property type="term" value="P:immune system process"/>
    <property type="evidence" value="ECO:0007669"/>
    <property type="project" value="UniProtKB-KW"/>
</dbReference>
<gene>
    <name evidence="9" type="primary">TMEM130</name>
</gene>
<reference evidence="9 10" key="1">
    <citation type="submission" date="2020-10" db="EMBL/GenBank/DDBJ databases">
        <title>Pygocentrus nattereri (red-bellied piranha) genome, fPygNat1, primary haplotype.</title>
        <authorList>
            <person name="Myers G."/>
            <person name="Meyer A."/>
            <person name="Karagic N."/>
            <person name="Pippel M."/>
            <person name="Winkler S."/>
            <person name="Tracey A."/>
            <person name="Wood J."/>
            <person name="Formenti G."/>
            <person name="Howe K."/>
            <person name="Fedrigo O."/>
            <person name="Jarvis E.D."/>
        </authorList>
    </citation>
    <scope>NUCLEOTIDE SEQUENCE [LARGE SCALE GENOMIC DNA]</scope>
</reference>
<sequence length="291" mass="33176">MVQLQDATNGTIQSVKLGDNVTIKCYMPQTSVTTMVWYKQSIGESPTPVALSYNYLSDTKFVDEFQNGRFNASPKRGSFHLNITAVTQEDTGTYYCGIVFLNRLHFVSWTFLMPTETKVNNIKQPMLELVHPRDSVTLQCSVLTESCSGDHSVYWFRRGSGESHPGIIYTHGNSNGQCKKMTKTLSPTQSCVYKLPKRNLSLSDAGAHYCAVAMCGDKCNVVNAKTVKMRVFLHMSTYRYVIFISSHQIMDYCHSYSIYLCSLLKGPFVVQLEHFDYLKYFPFIFQFVLFF</sequence>
<evidence type="ECO:0000256" key="3">
    <source>
        <dbReference type="ARBA" id="ARBA00022729"/>
    </source>
</evidence>
<dbReference type="SMART" id="SM00409">
    <property type="entry name" value="IG"/>
    <property type="match status" value="2"/>
</dbReference>
<dbReference type="InterPro" id="IPR036179">
    <property type="entry name" value="Ig-like_dom_sf"/>
</dbReference>
<dbReference type="PANTHER" id="PTHR19433:SF133">
    <property type="entry name" value="IMMUNE-TYPE RECEPTOR 5 PRECURSOR-RELATED"/>
    <property type="match status" value="1"/>
</dbReference>
<feature type="domain" description="Ig-like" evidence="8">
    <location>
        <begin position="114"/>
        <end position="228"/>
    </location>
</feature>
<feature type="domain" description="Ig-like" evidence="8">
    <location>
        <begin position="1"/>
        <end position="96"/>
    </location>
</feature>
<dbReference type="CDD" id="cd00099">
    <property type="entry name" value="IgV"/>
    <property type="match status" value="1"/>
</dbReference>
<keyword evidence="10" id="KW-1185">Reference proteome</keyword>
<reference evidence="9" key="2">
    <citation type="submission" date="2025-08" db="UniProtKB">
        <authorList>
            <consortium name="Ensembl"/>
        </authorList>
    </citation>
    <scope>IDENTIFICATION</scope>
</reference>
<name>A0A3B4C8E6_PYGNA</name>
<dbReference type="InterPro" id="IPR003599">
    <property type="entry name" value="Ig_sub"/>
</dbReference>
<dbReference type="Proteomes" id="UP001501920">
    <property type="component" value="Chromosome 2"/>
</dbReference>
<keyword evidence="6" id="KW-1015">Disulfide bond</keyword>
<evidence type="ECO:0000256" key="5">
    <source>
        <dbReference type="ARBA" id="ARBA00023136"/>
    </source>
</evidence>
<dbReference type="SMART" id="SM00406">
    <property type="entry name" value="IGv"/>
    <property type="match status" value="1"/>
</dbReference>
<proteinExistence type="predicted"/>
<evidence type="ECO:0000256" key="1">
    <source>
        <dbReference type="ARBA" id="ARBA00004236"/>
    </source>
</evidence>
<dbReference type="InterPro" id="IPR013783">
    <property type="entry name" value="Ig-like_fold"/>
</dbReference>
<evidence type="ECO:0000259" key="8">
    <source>
        <dbReference type="PROSITE" id="PS50835"/>
    </source>
</evidence>
<dbReference type="Pfam" id="PF07686">
    <property type="entry name" value="V-set"/>
    <property type="match status" value="2"/>
</dbReference>
<keyword evidence="5" id="KW-0472">Membrane</keyword>
<evidence type="ECO:0000256" key="7">
    <source>
        <dbReference type="ARBA" id="ARBA00023180"/>
    </source>
</evidence>
<organism evidence="9 10">
    <name type="scientific">Pygocentrus nattereri</name>
    <name type="common">Red-bellied piranha</name>
    <dbReference type="NCBI Taxonomy" id="42514"/>
    <lineage>
        <taxon>Eukaryota</taxon>
        <taxon>Metazoa</taxon>
        <taxon>Chordata</taxon>
        <taxon>Craniata</taxon>
        <taxon>Vertebrata</taxon>
        <taxon>Euteleostomi</taxon>
        <taxon>Actinopterygii</taxon>
        <taxon>Neopterygii</taxon>
        <taxon>Teleostei</taxon>
        <taxon>Ostariophysi</taxon>
        <taxon>Characiformes</taxon>
        <taxon>Characoidei</taxon>
        <taxon>Pygocentrus</taxon>
    </lineage>
</organism>
<keyword evidence="2" id="KW-1003">Cell membrane</keyword>
<evidence type="ECO:0000256" key="6">
    <source>
        <dbReference type="ARBA" id="ARBA00023157"/>
    </source>
</evidence>
<dbReference type="Ensembl" id="ENSPNAT00000003082.2">
    <property type="protein sequence ID" value="ENSPNAP00000006714.2"/>
    <property type="gene ID" value="ENSPNAG00000012849.2"/>
</dbReference>
<dbReference type="GO" id="GO:0009617">
    <property type="term" value="P:response to bacterium"/>
    <property type="evidence" value="ECO:0007669"/>
    <property type="project" value="TreeGrafter"/>
</dbReference>
<dbReference type="Gene3D" id="2.60.40.10">
    <property type="entry name" value="Immunoglobulins"/>
    <property type="match status" value="2"/>
</dbReference>
<dbReference type="PROSITE" id="PS50835">
    <property type="entry name" value="IG_LIKE"/>
    <property type="match status" value="2"/>
</dbReference>
<reference evidence="9" key="3">
    <citation type="submission" date="2025-09" db="UniProtKB">
        <authorList>
            <consortium name="Ensembl"/>
        </authorList>
    </citation>
    <scope>IDENTIFICATION</scope>
</reference>
<dbReference type="AlphaFoldDB" id="A0A3B4C8E6"/>
<keyword evidence="4" id="KW-0391">Immunity</keyword>
<dbReference type="InterPro" id="IPR007110">
    <property type="entry name" value="Ig-like_dom"/>
</dbReference>
<comment type="subcellular location">
    <subcellularLocation>
        <location evidence="1">Cell membrane</location>
    </subcellularLocation>
</comment>